<organism evidence="2 3">
    <name type="scientific">Rubritalea halochordaticola</name>
    <dbReference type="NCBI Taxonomy" id="714537"/>
    <lineage>
        <taxon>Bacteria</taxon>
        <taxon>Pseudomonadati</taxon>
        <taxon>Verrucomicrobiota</taxon>
        <taxon>Verrucomicrobiia</taxon>
        <taxon>Verrucomicrobiales</taxon>
        <taxon>Rubritaleaceae</taxon>
        <taxon>Rubritalea</taxon>
    </lineage>
</organism>
<name>A0ABP9V5E3_9BACT</name>
<feature type="region of interest" description="Disordered" evidence="1">
    <location>
        <begin position="74"/>
        <end position="101"/>
    </location>
</feature>
<proteinExistence type="predicted"/>
<comment type="caution">
    <text evidence="2">The sequence shown here is derived from an EMBL/GenBank/DDBJ whole genome shotgun (WGS) entry which is preliminary data.</text>
</comment>
<evidence type="ECO:0000256" key="1">
    <source>
        <dbReference type="SAM" id="MobiDB-lite"/>
    </source>
</evidence>
<dbReference type="EMBL" id="BAABRL010000013">
    <property type="protein sequence ID" value="GAA5497260.1"/>
    <property type="molecule type" value="Genomic_DNA"/>
</dbReference>
<evidence type="ECO:0008006" key="4">
    <source>
        <dbReference type="Google" id="ProtNLM"/>
    </source>
</evidence>
<reference evidence="2 3" key="1">
    <citation type="submission" date="2024-02" db="EMBL/GenBank/DDBJ databases">
        <title>Rubritalea halochordaticola NBRC 107102.</title>
        <authorList>
            <person name="Ichikawa N."/>
            <person name="Katano-Makiyama Y."/>
            <person name="Hidaka K."/>
        </authorList>
    </citation>
    <scope>NUCLEOTIDE SEQUENCE [LARGE SCALE GENOMIC DNA]</scope>
    <source>
        <strain evidence="2 3">NBRC 107102</strain>
    </source>
</reference>
<dbReference type="RefSeq" id="WP_346189790.1">
    <property type="nucleotide sequence ID" value="NZ_BAABRL010000013.1"/>
</dbReference>
<evidence type="ECO:0000313" key="2">
    <source>
        <dbReference type="EMBL" id="GAA5497260.1"/>
    </source>
</evidence>
<accession>A0ABP9V5E3</accession>
<gene>
    <name evidence="2" type="ORF">Rhal01_03453</name>
</gene>
<sequence length="131" mass="14813">MKKIPRAKPVALLIISCGLIVTTYIKLMPSKAVRALPVNALNIQEQEEADGQTDRRTLVKARVPLTELAAYAERMGVPAHDTPPKQSPNWSNGPDWWKPSGQPRYVSEGDTYRTMIGWEDGYLYYDNTAWH</sequence>
<keyword evidence="3" id="KW-1185">Reference proteome</keyword>
<protein>
    <recommendedName>
        <fullName evidence="4">Type II secretion system protein GspG C-terminal domain-containing protein</fullName>
    </recommendedName>
</protein>
<dbReference type="Proteomes" id="UP001424741">
    <property type="component" value="Unassembled WGS sequence"/>
</dbReference>
<evidence type="ECO:0000313" key="3">
    <source>
        <dbReference type="Proteomes" id="UP001424741"/>
    </source>
</evidence>